<dbReference type="SUPFAM" id="SSF74853">
    <property type="entry name" value="Lamin A/C globular tail domain"/>
    <property type="match status" value="2"/>
</dbReference>
<feature type="domain" description="LTD" evidence="2">
    <location>
        <begin position="565"/>
        <end position="700"/>
    </location>
</feature>
<feature type="domain" description="LTD" evidence="2">
    <location>
        <begin position="307"/>
        <end position="489"/>
    </location>
</feature>
<dbReference type="Gene3D" id="2.60.40.4070">
    <property type="match status" value="1"/>
</dbReference>
<dbReference type="Gene3D" id="2.60.40.1260">
    <property type="entry name" value="Lamin Tail domain"/>
    <property type="match status" value="1"/>
</dbReference>
<proteinExistence type="predicted"/>
<evidence type="ECO:0000313" key="6">
    <source>
        <dbReference type="Proteomes" id="UP001570846"/>
    </source>
</evidence>
<dbReference type="Pfam" id="PF13860">
    <property type="entry name" value="FlgD_ig"/>
    <property type="match status" value="1"/>
</dbReference>
<dbReference type="InterPro" id="IPR025965">
    <property type="entry name" value="FlgD/Vpr_Ig-like"/>
</dbReference>
<dbReference type="OrthoDB" id="9758406at2"/>
<name>A0A5M8QPN7_9BACT</name>
<evidence type="ECO:0000259" key="2">
    <source>
        <dbReference type="PROSITE" id="PS51841"/>
    </source>
</evidence>
<dbReference type="InterPro" id="IPR001322">
    <property type="entry name" value="Lamin_tail_dom"/>
</dbReference>
<reference evidence="3 5" key="1">
    <citation type="submission" date="2019-07" db="EMBL/GenBank/DDBJ databases">
        <authorList>
            <person name="Qu J.-H."/>
        </authorList>
    </citation>
    <scope>NUCLEOTIDE SEQUENCE [LARGE SCALE GENOMIC DNA]</scope>
    <source>
        <strain evidence="3 5">MDT1-10-3</strain>
    </source>
</reference>
<organism evidence="3 5">
    <name type="scientific">Rufibacter glacialis</name>
    <dbReference type="NCBI Taxonomy" id="1259555"/>
    <lineage>
        <taxon>Bacteria</taxon>
        <taxon>Pseudomonadati</taxon>
        <taxon>Bacteroidota</taxon>
        <taxon>Cytophagia</taxon>
        <taxon>Cytophagales</taxon>
        <taxon>Hymenobacteraceae</taxon>
        <taxon>Rufibacter</taxon>
    </lineage>
</organism>
<dbReference type="Proteomes" id="UP001570846">
    <property type="component" value="Unassembled WGS sequence"/>
</dbReference>
<dbReference type="PROSITE" id="PS51841">
    <property type="entry name" value="LTD"/>
    <property type="match status" value="2"/>
</dbReference>
<evidence type="ECO:0000313" key="5">
    <source>
        <dbReference type="Proteomes" id="UP000323866"/>
    </source>
</evidence>
<gene>
    <name evidence="4" type="ORF">ACD591_12510</name>
    <name evidence="3" type="ORF">FOE74_01560</name>
</gene>
<protein>
    <submittedName>
        <fullName evidence="4">Lamin tail domain-containing protein</fullName>
    </submittedName>
</protein>
<dbReference type="InterPro" id="IPR014755">
    <property type="entry name" value="Cu-Rt/internalin_Ig-like"/>
</dbReference>
<evidence type="ECO:0000313" key="3">
    <source>
        <dbReference type="EMBL" id="KAA6437211.1"/>
    </source>
</evidence>
<dbReference type="EMBL" id="JBGOGF010000006">
    <property type="protein sequence ID" value="MFA1772115.1"/>
    <property type="molecule type" value="Genomic_DNA"/>
</dbReference>
<dbReference type="Pfam" id="PF00932">
    <property type="entry name" value="LTD"/>
    <property type="match status" value="2"/>
</dbReference>
<keyword evidence="1" id="KW-0732">Signal</keyword>
<keyword evidence="6" id="KW-1185">Reference proteome</keyword>
<comment type="caution">
    <text evidence="3">The sequence shown here is derived from an EMBL/GenBank/DDBJ whole genome shotgun (WGS) entry which is preliminary data.</text>
</comment>
<dbReference type="RefSeq" id="WP_149096850.1">
    <property type="nucleotide sequence ID" value="NZ_BMMG01000001.1"/>
</dbReference>
<dbReference type="EMBL" id="VKKZ01000010">
    <property type="protein sequence ID" value="KAA6437211.1"/>
    <property type="molecule type" value="Genomic_DNA"/>
</dbReference>
<sequence length="858" mass="93077">MGKIFLIIIIGWAALLTVQAQVQESFSDGDFTQRPPWAGDAVSFHVNVTRQLQSQGAATSSGGTIYLSTPNTLAVNAQWEFFLRLDFATSSSNYAEVYLVSDVPDLKGALKGYFVRIGGQEDEVSLFRKDGATVTKIIDGPDRTLTAADNRLWVRVTRTATHDWTLELDLNATKQRYVVQGAVQDPRYLTSAYTGVLFRYTQTNVQRFHFDDFTVQETGVPSLISSKALGPKTVALTFSEPVLEKEAQNTSNYRINGSLIPIAAQWQAATPHVVHLQLPQELETGSHQVEVMRVADAEGNLAHNLVGTFSYSPVAAPSEVRVTEIFADVSPSQGLPAAEFIELYNSSQKTFDLQGWRYSDATASEGVFPGYLLRPGAYLIVSAAADTALFRPFGPVLGLATFPALNDSGDDVELFNAQGHLIDLVRFSNSWYQEAAKKEGGWSLELLDVNSRCAGASQWKASESAAGGTPGKPNSVQRVDQTAPVLQQAAPISANRVMLYFNEPLDSLAAVQEAKYLVSPAGAVQRVKITSRDLTVVELVLETPLRENERYVITAQGLKDCAGNTSASAQTAALVLPAPPQPGDVVINELLFNPRPGGVDFVEIVNRSPRYLDLQDWKIANRQQGKVANSRSLSTKNLLLPPGGYLVFTTDAGILQREYPAARAEKLVELVSLPSFPDEAGNAVLLLPNGEVMDELSYHQEQHFKLLADAEGVSLERITLAGPSTAANFHSAATNVFATPGYENSQAQEMLATTRKLSLQPKTFTPDGDGSDDALLLQFQLPQAGFVATVTIYDAQGRHVRKLSANTLLGAESVLQWDGLTDAGAKAAIGYYVVLVELFNLQGQKEVLKETAVVGGRF</sequence>
<evidence type="ECO:0000256" key="1">
    <source>
        <dbReference type="ARBA" id="ARBA00022729"/>
    </source>
</evidence>
<dbReference type="InterPro" id="IPR036415">
    <property type="entry name" value="Lamin_tail_dom_sf"/>
</dbReference>
<dbReference type="Gene3D" id="2.60.40.1220">
    <property type="match status" value="2"/>
</dbReference>
<evidence type="ECO:0000313" key="4">
    <source>
        <dbReference type="EMBL" id="MFA1772115.1"/>
    </source>
</evidence>
<reference evidence="3 5" key="2">
    <citation type="submission" date="2019-09" db="EMBL/GenBank/DDBJ databases">
        <title>A bacterium isolated from glacier soil.</title>
        <authorList>
            <person name="Liu Q."/>
        </authorList>
    </citation>
    <scope>NUCLEOTIDE SEQUENCE [LARGE SCALE GENOMIC DNA]</scope>
    <source>
        <strain evidence="3 5">MDT1-10-3</strain>
    </source>
</reference>
<accession>A0A5M8QPN7</accession>
<reference evidence="4 6" key="3">
    <citation type="submission" date="2024-08" db="EMBL/GenBank/DDBJ databases">
        <authorList>
            <person name="Wei W."/>
        </authorList>
    </citation>
    <scope>NUCLEOTIDE SEQUENCE [LARGE SCALE GENOMIC DNA]</scope>
    <source>
        <strain evidence="4 6">XU2</strain>
    </source>
</reference>
<dbReference type="Proteomes" id="UP000323866">
    <property type="component" value="Unassembled WGS sequence"/>
</dbReference>
<dbReference type="AlphaFoldDB" id="A0A5M8QPN7"/>